<dbReference type="EMBL" id="JXQQ01000010">
    <property type="protein sequence ID" value="KIQ35422.1"/>
    <property type="molecule type" value="Genomic_DNA"/>
</dbReference>
<feature type="domain" description="DNA binding HTH" evidence="1">
    <location>
        <begin position="47"/>
        <end position="78"/>
    </location>
</feature>
<dbReference type="InterPro" id="IPR002197">
    <property type="entry name" value="HTH_Fis"/>
</dbReference>
<dbReference type="Gene3D" id="1.10.10.60">
    <property type="entry name" value="Homeodomain-like"/>
    <property type="match status" value="1"/>
</dbReference>
<protein>
    <recommendedName>
        <fullName evidence="1">DNA binding HTH domain-containing protein</fullName>
    </recommendedName>
</protein>
<dbReference type="PRINTS" id="PR01590">
    <property type="entry name" value="HTHFIS"/>
</dbReference>
<proteinExistence type="predicted"/>
<gene>
    <name evidence="2" type="ORF">RT97_06165</name>
</gene>
<dbReference type="GO" id="GO:0043565">
    <property type="term" value="F:sequence-specific DNA binding"/>
    <property type="evidence" value="ECO:0007669"/>
    <property type="project" value="InterPro"/>
</dbReference>
<dbReference type="SUPFAM" id="SSF46689">
    <property type="entry name" value="Homeodomain-like"/>
    <property type="match status" value="1"/>
</dbReference>
<evidence type="ECO:0000313" key="3">
    <source>
        <dbReference type="Proteomes" id="UP000032067"/>
    </source>
</evidence>
<evidence type="ECO:0000313" key="2">
    <source>
        <dbReference type="EMBL" id="KIQ35422.1"/>
    </source>
</evidence>
<comment type="caution">
    <text evidence="2">The sequence shown here is derived from an EMBL/GenBank/DDBJ whole genome shotgun (WGS) entry which is preliminary data.</text>
</comment>
<accession>A0A0D0LB28</accession>
<dbReference type="AlphaFoldDB" id="A0A0D0LB28"/>
<evidence type="ECO:0000259" key="1">
    <source>
        <dbReference type="Pfam" id="PF02954"/>
    </source>
</evidence>
<dbReference type="InterPro" id="IPR009057">
    <property type="entry name" value="Homeodomain-like_sf"/>
</dbReference>
<dbReference type="Proteomes" id="UP000032067">
    <property type="component" value="Unassembled WGS sequence"/>
</dbReference>
<dbReference type="Pfam" id="PF02954">
    <property type="entry name" value="HTH_8"/>
    <property type="match status" value="1"/>
</dbReference>
<organism evidence="2 3">
    <name type="scientific">Variovorax paradoxus</name>
    <dbReference type="NCBI Taxonomy" id="34073"/>
    <lineage>
        <taxon>Bacteria</taxon>
        <taxon>Pseudomonadati</taxon>
        <taxon>Pseudomonadota</taxon>
        <taxon>Betaproteobacteria</taxon>
        <taxon>Burkholderiales</taxon>
        <taxon>Comamonadaceae</taxon>
        <taxon>Variovorax</taxon>
    </lineage>
</organism>
<reference evidence="2 3" key="1">
    <citation type="submission" date="2014-12" db="EMBL/GenBank/DDBJ databases">
        <title>16Stimator: statistical estimation of ribosomal gene copy numbers from draft genome assemblies.</title>
        <authorList>
            <person name="Perisin M.A."/>
            <person name="Vetter M."/>
            <person name="Gilbert J.A."/>
            <person name="Bergelson J."/>
        </authorList>
    </citation>
    <scope>NUCLEOTIDE SEQUENCE [LARGE SCALE GENOMIC DNA]</scope>
    <source>
        <strain evidence="2 3">MEDvA23</strain>
    </source>
</reference>
<sequence>MLDDSDTMVDWRHLPDDLVDDLQGATTMHGAIDDTIDLRAQSGRTVKQAVQASGGNLSAAARCLGISRNTLYRKLRQFESASGDWVCLERIACSAIALRQHAKRSSLGHDRNAPRGRGRAWASWKRTSDSLRIEWRGPVQARTG</sequence>
<name>A0A0D0LB28_VARPD</name>
<dbReference type="RefSeq" id="WP_042577848.1">
    <property type="nucleotide sequence ID" value="NZ_JXQQ01000010.1"/>
</dbReference>